<dbReference type="Gene3D" id="1.10.390.10">
    <property type="entry name" value="Neutral Protease Domain 2"/>
    <property type="match status" value="1"/>
</dbReference>
<dbReference type="InterPro" id="IPR024191">
    <property type="entry name" value="Peptidase_M61"/>
</dbReference>
<dbReference type="InterPro" id="IPR036034">
    <property type="entry name" value="PDZ_sf"/>
</dbReference>
<dbReference type="Gene3D" id="2.30.42.10">
    <property type="match status" value="1"/>
</dbReference>
<dbReference type="Pfam" id="PF05299">
    <property type="entry name" value="Peptidase_M61"/>
    <property type="match status" value="1"/>
</dbReference>
<feature type="domain" description="PDZ" evidence="1">
    <location>
        <begin position="445"/>
        <end position="486"/>
    </location>
</feature>
<dbReference type="Pfam" id="PF17899">
    <property type="entry name" value="Peptidase_M61_N"/>
    <property type="match status" value="1"/>
</dbReference>
<name>T0YP22_9ZZZZ</name>
<dbReference type="EMBL" id="AUZX01013019">
    <property type="protein sequence ID" value="EQD37266.1"/>
    <property type="molecule type" value="Genomic_DNA"/>
</dbReference>
<dbReference type="InterPro" id="IPR040756">
    <property type="entry name" value="Peptidase_M61_N"/>
</dbReference>
<dbReference type="PROSITE" id="PS50106">
    <property type="entry name" value="PDZ"/>
    <property type="match status" value="1"/>
</dbReference>
<protein>
    <submittedName>
        <fullName evidence="2">Peptidase M61 domain-containing protein</fullName>
    </submittedName>
</protein>
<dbReference type="SUPFAM" id="SSF50156">
    <property type="entry name" value="PDZ domain-like"/>
    <property type="match status" value="1"/>
</dbReference>
<dbReference type="InterPro" id="IPR007963">
    <property type="entry name" value="Peptidase_M61_catalytic"/>
</dbReference>
<accession>T0YP22</accession>
<dbReference type="InterPro" id="IPR001478">
    <property type="entry name" value="PDZ"/>
</dbReference>
<dbReference type="SUPFAM" id="SSF55486">
    <property type="entry name" value="Metalloproteases ('zincins'), catalytic domain"/>
    <property type="match status" value="1"/>
</dbReference>
<dbReference type="InterPro" id="IPR027268">
    <property type="entry name" value="Peptidase_M4/M1_CTD_sf"/>
</dbReference>
<reference evidence="2" key="2">
    <citation type="journal article" date="2014" name="ISME J.">
        <title>Microbial stratification in low pH oxic and suboxic macroscopic growths along an acid mine drainage.</title>
        <authorList>
            <person name="Mendez-Garcia C."/>
            <person name="Mesa V."/>
            <person name="Sprenger R.R."/>
            <person name="Richter M."/>
            <person name="Diez M.S."/>
            <person name="Solano J."/>
            <person name="Bargiela R."/>
            <person name="Golyshina O.V."/>
            <person name="Manteca A."/>
            <person name="Ramos J.L."/>
            <person name="Gallego J.R."/>
            <person name="Llorente I."/>
            <person name="Martins Dos Santos V.A."/>
            <person name="Jensen O.N."/>
            <person name="Pelaez A.I."/>
            <person name="Sanchez J."/>
            <person name="Ferrer M."/>
        </authorList>
    </citation>
    <scope>NUCLEOTIDE SEQUENCE</scope>
</reference>
<sequence length="566" mass="65779">MEGVSEDSVLVTMPAWTPGSYRIQDFARNLRLLKARSRENEMIEILRKDKSSWKIINGNHKNFIVSYEVYAGELAVQTSHLDSTHGYLNGTSVFMYIEGYKDQSVELMVKPFGEWKISTGLEKIGENKYRATNYDILVDSPMEIGTHRSLTFTVDNKEHEIAIYGKGNEEPELIVQDTKRIVESYKEQFGSLPYKRYVFIIHLLDNQKGGLEHLNSTTIQSDRFQFSPRKKYIEFLSTVSHEYFHLWNVKRIRPIELMPFNYKEENYTTLLWVSEGITAFYEWIHLYRAKIVTEVEYFKHLLEYIRFYDLLPGSRYESASDSSFDSWTKMYRDSPNNLNSYTSYYLKGEILGFMINARITEHTKGQKTLDDVFRLLFDKYNRDGKGFTEKDFLNALHEISGLDFTPFFSKYVRGVETIDFDTELKRIGYKIVRSYSKNDDDDVKEKGFLGIICSSSNGRIIVEGVIENSPAQKAGLYPKDEIIAINKFRFTDRYLSPIRSDLTVRKIDNLIEMKPGEKVSIDAFRSGLLLHSEATLGKAPYDRYEIINDPEGDANCAKYKEKLING</sequence>
<dbReference type="Gene3D" id="2.60.40.3650">
    <property type="match status" value="1"/>
</dbReference>
<proteinExistence type="predicted"/>
<reference evidence="2" key="1">
    <citation type="submission" date="2013-08" db="EMBL/GenBank/DDBJ databases">
        <authorList>
            <person name="Mendez C."/>
            <person name="Richter M."/>
            <person name="Ferrer M."/>
            <person name="Sanchez J."/>
        </authorList>
    </citation>
    <scope>NUCLEOTIDE SEQUENCE</scope>
</reference>
<evidence type="ECO:0000313" key="2">
    <source>
        <dbReference type="EMBL" id="EQD37266.1"/>
    </source>
</evidence>
<evidence type="ECO:0000259" key="1">
    <source>
        <dbReference type="PROSITE" id="PS50106"/>
    </source>
</evidence>
<dbReference type="AlphaFoldDB" id="T0YP22"/>
<dbReference type="PIRSF" id="PIRSF016493">
    <property type="entry name" value="Glycyl_aminpptds"/>
    <property type="match status" value="1"/>
</dbReference>
<gene>
    <name evidence="2" type="ORF">B1A_17692</name>
</gene>
<organism evidence="2">
    <name type="scientific">mine drainage metagenome</name>
    <dbReference type="NCBI Taxonomy" id="410659"/>
    <lineage>
        <taxon>unclassified sequences</taxon>
        <taxon>metagenomes</taxon>
        <taxon>ecological metagenomes</taxon>
    </lineage>
</organism>
<comment type="caution">
    <text evidence="2">The sequence shown here is derived from an EMBL/GenBank/DDBJ whole genome shotgun (WGS) entry which is preliminary data.</text>
</comment>